<name>A0A811UNT2_CERCA</name>
<gene>
    <name evidence="1" type="ORF">CCAP1982_LOCUS8998</name>
</gene>
<proteinExistence type="predicted"/>
<sequence>RVRALALPLTPQLWVERKNSNASLVAITVMRANVSGDNRMENWCFDKCCLCSKYVYRLVQLKQQQQENHTHQVVVNEVSMLNSSSLLALTSTANV</sequence>
<reference evidence="1" key="1">
    <citation type="submission" date="2020-11" db="EMBL/GenBank/DDBJ databases">
        <authorList>
            <person name="Whitehead M."/>
        </authorList>
    </citation>
    <scope>NUCLEOTIDE SEQUENCE</scope>
    <source>
        <strain evidence="1">EGII</strain>
    </source>
</reference>
<evidence type="ECO:0000313" key="1">
    <source>
        <dbReference type="EMBL" id="CAD7000520.1"/>
    </source>
</evidence>
<organism evidence="1 2">
    <name type="scientific">Ceratitis capitata</name>
    <name type="common">Mediterranean fruit fly</name>
    <name type="synonym">Tephritis capitata</name>
    <dbReference type="NCBI Taxonomy" id="7213"/>
    <lineage>
        <taxon>Eukaryota</taxon>
        <taxon>Metazoa</taxon>
        <taxon>Ecdysozoa</taxon>
        <taxon>Arthropoda</taxon>
        <taxon>Hexapoda</taxon>
        <taxon>Insecta</taxon>
        <taxon>Pterygota</taxon>
        <taxon>Neoptera</taxon>
        <taxon>Endopterygota</taxon>
        <taxon>Diptera</taxon>
        <taxon>Brachycera</taxon>
        <taxon>Muscomorpha</taxon>
        <taxon>Tephritoidea</taxon>
        <taxon>Tephritidae</taxon>
        <taxon>Ceratitis</taxon>
        <taxon>Ceratitis</taxon>
    </lineage>
</organism>
<accession>A0A811UNT2</accession>
<evidence type="ECO:0000313" key="2">
    <source>
        <dbReference type="Proteomes" id="UP000606786"/>
    </source>
</evidence>
<feature type="non-terminal residue" evidence="1">
    <location>
        <position position="1"/>
    </location>
</feature>
<dbReference type="AlphaFoldDB" id="A0A811UNT2"/>
<protein>
    <submittedName>
        <fullName evidence="1">(Mediterranean fruit fly) hypothetical protein</fullName>
    </submittedName>
</protein>
<dbReference type="Proteomes" id="UP000606786">
    <property type="component" value="Unassembled WGS sequence"/>
</dbReference>
<comment type="caution">
    <text evidence="1">The sequence shown here is derived from an EMBL/GenBank/DDBJ whole genome shotgun (WGS) entry which is preliminary data.</text>
</comment>
<dbReference type="EMBL" id="CAJHJT010000012">
    <property type="protein sequence ID" value="CAD7000520.1"/>
    <property type="molecule type" value="Genomic_DNA"/>
</dbReference>
<keyword evidence="2" id="KW-1185">Reference proteome</keyword>